<feature type="region of interest" description="Disordered" evidence="1">
    <location>
        <begin position="15"/>
        <end position="58"/>
    </location>
</feature>
<feature type="compositionally biased region" description="Low complexity" evidence="1">
    <location>
        <begin position="30"/>
        <end position="58"/>
    </location>
</feature>
<dbReference type="EMBL" id="JAAALK010000289">
    <property type="protein sequence ID" value="KAG8049314.1"/>
    <property type="molecule type" value="Genomic_DNA"/>
</dbReference>
<organism evidence="2 3">
    <name type="scientific">Zizania palustris</name>
    <name type="common">Northern wild rice</name>
    <dbReference type="NCBI Taxonomy" id="103762"/>
    <lineage>
        <taxon>Eukaryota</taxon>
        <taxon>Viridiplantae</taxon>
        <taxon>Streptophyta</taxon>
        <taxon>Embryophyta</taxon>
        <taxon>Tracheophyta</taxon>
        <taxon>Spermatophyta</taxon>
        <taxon>Magnoliopsida</taxon>
        <taxon>Liliopsida</taxon>
        <taxon>Poales</taxon>
        <taxon>Poaceae</taxon>
        <taxon>BOP clade</taxon>
        <taxon>Oryzoideae</taxon>
        <taxon>Oryzeae</taxon>
        <taxon>Zizaniinae</taxon>
        <taxon>Zizania</taxon>
    </lineage>
</organism>
<dbReference type="AlphaFoldDB" id="A0A8J5S0F5"/>
<sequence length="91" mass="9588">MSLSLVLPHLPYVSLHGTAPAPTLTQHHLAPTSTAPPNTAPAPTSTQHHLAPTSTAPPSTTLCPCLVSPVHLSLKQGKKEGENKEKRKIYG</sequence>
<evidence type="ECO:0000313" key="3">
    <source>
        <dbReference type="Proteomes" id="UP000729402"/>
    </source>
</evidence>
<protein>
    <submittedName>
        <fullName evidence="2">Uncharacterized protein</fullName>
    </submittedName>
</protein>
<reference evidence="2" key="2">
    <citation type="submission" date="2021-02" db="EMBL/GenBank/DDBJ databases">
        <authorList>
            <person name="Kimball J.A."/>
            <person name="Haas M.W."/>
            <person name="Macchietto M."/>
            <person name="Kono T."/>
            <person name="Duquette J."/>
            <person name="Shao M."/>
        </authorList>
    </citation>
    <scope>NUCLEOTIDE SEQUENCE</scope>
    <source>
        <tissue evidence="2">Fresh leaf tissue</tissue>
    </source>
</reference>
<evidence type="ECO:0000256" key="1">
    <source>
        <dbReference type="SAM" id="MobiDB-lite"/>
    </source>
</evidence>
<reference evidence="2" key="1">
    <citation type="journal article" date="2021" name="bioRxiv">
        <title>Whole Genome Assembly and Annotation of Northern Wild Rice, Zizania palustris L., Supports a Whole Genome Duplication in the Zizania Genus.</title>
        <authorList>
            <person name="Haas M."/>
            <person name="Kono T."/>
            <person name="Macchietto M."/>
            <person name="Millas R."/>
            <person name="McGilp L."/>
            <person name="Shao M."/>
            <person name="Duquette J."/>
            <person name="Hirsch C.N."/>
            <person name="Kimball J."/>
        </authorList>
    </citation>
    <scope>NUCLEOTIDE SEQUENCE</scope>
    <source>
        <tissue evidence="2">Fresh leaf tissue</tissue>
    </source>
</reference>
<evidence type="ECO:0000313" key="2">
    <source>
        <dbReference type="EMBL" id="KAG8049314.1"/>
    </source>
</evidence>
<proteinExistence type="predicted"/>
<keyword evidence="3" id="KW-1185">Reference proteome</keyword>
<accession>A0A8J5S0F5</accession>
<dbReference type="Proteomes" id="UP000729402">
    <property type="component" value="Unassembled WGS sequence"/>
</dbReference>
<name>A0A8J5S0F5_ZIZPA</name>
<comment type="caution">
    <text evidence="2">The sequence shown here is derived from an EMBL/GenBank/DDBJ whole genome shotgun (WGS) entry which is preliminary data.</text>
</comment>
<gene>
    <name evidence="2" type="ORF">GUJ93_ZPchr0009g323</name>
</gene>